<dbReference type="AlphaFoldDB" id="A0A1Y1ZRP1"/>
<name>A0A1Y1ZRP1_9PLEO</name>
<protein>
    <submittedName>
        <fullName evidence="1">Uncharacterized protein</fullName>
    </submittedName>
</protein>
<reference evidence="1 2" key="1">
    <citation type="submission" date="2016-07" db="EMBL/GenBank/DDBJ databases">
        <title>Pervasive Adenine N6-methylation of Active Genes in Fungi.</title>
        <authorList>
            <consortium name="DOE Joint Genome Institute"/>
            <person name="Mondo S.J."/>
            <person name="Dannebaum R.O."/>
            <person name="Kuo R.C."/>
            <person name="Labutti K."/>
            <person name="Haridas S."/>
            <person name="Kuo A."/>
            <person name="Salamov A."/>
            <person name="Ahrendt S.R."/>
            <person name="Lipzen A."/>
            <person name="Sullivan W."/>
            <person name="Andreopoulos W.B."/>
            <person name="Clum A."/>
            <person name="Lindquist E."/>
            <person name="Daum C."/>
            <person name="Ramamoorthy G.K."/>
            <person name="Gryganskyi A."/>
            <person name="Culley D."/>
            <person name="Magnuson J.K."/>
            <person name="James T.Y."/>
            <person name="O'Malley M.A."/>
            <person name="Stajich J.E."/>
            <person name="Spatafora J.W."/>
            <person name="Visel A."/>
            <person name="Grigoriev I.V."/>
        </authorList>
    </citation>
    <scope>NUCLEOTIDE SEQUENCE [LARGE SCALE GENOMIC DNA]</scope>
    <source>
        <strain evidence="1 2">CBS 115471</strain>
    </source>
</reference>
<organism evidence="1 2">
    <name type="scientific">Clohesyomyces aquaticus</name>
    <dbReference type="NCBI Taxonomy" id="1231657"/>
    <lineage>
        <taxon>Eukaryota</taxon>
        <taxon>Fungi</taxon>
        <taxon>Dikarya</taxon>
        <taxon>Ascomycota</taxon>
        <taxon>Pezizomycotina</taxon>
        <taxon>Dothideomycetes</taxon>
        <taxon>Pleosporomycetidae</taxon>
        <taxon>Pleosporales</taxon>
        <taxon>Lindgomycetaceae</taxon>
        <taxon>Clohesyomyces</taxon>
    </lineage>
</organism>
<evidence type="ECO:0000313" key="2">
    <source>
        <dbReference type="Proteomes" id="UP000193144"/>
    </source>
</evidence>
<proteinExistence type="predicted"/>
<sequence length="168" mass="18150">MSKTRLSTSKTSQHAHQTSNVLVIDVAAIFVFAFSPNLNSTAGLPNYCTALGSQALKSGTTEILGHSHSFLLGLLSALGNRTVYEDNPPIWIDGSKTTKLPHSSYIGSPESGGRAVSQNTNSQDHHLALKHQLLGGTAHREHALDYEADFGGTPCWPTCTAIWIRRIR</sequence>
<dbReference type="EMBL" id="MCFA01000046">
    <property type="protein sequence ID" value="ORY12931.1"/>
    <property type="molecule type" value="Genomic_DNA"/>
</dbReference>
<keyword evidence="2" id="KW-1185">Reference proteome</keyword>
<accession>A0A1Y1ZRP1</accession>
<evidence type="ECO:0000313" key="1">
    <source>
        <dbReference type="EMBL" id="ORY12931.1"/>
    </source>
</evidence>
<dbReference type="Proteomes" id="UP000193144">
    <property type="component" value="Unassembled WGS sequence"/>
</dbReference>
<comment type="caution">
    <text evidence="1">The sequence shown here is derived from an EMBL/GenBank/DDBJ whole genome shotgun (WGS) entry which is preliminary data.</text>
</comment>
<gene>
    <name evidence="1" type="ORF">BCR34DRAFT_281036</name>
</gene>